<comment type="caution">
    <text evidence="4">The sequence shown here is derived from an EMBL/GenBank/DDBJ whole genome shotgun (WGS) entry which is preliminary data.</text>
</comment>
<sequence>MPKTETESQMKKNLEVQMARNEVLEKENQELRQEVARLKTQIASLKAYNIERKSILWKKIQNSMDGNTNSDAILANEILHTKQPDFSESAPKKELIRATKVPIPPPKPASTTLTSGRDEKPEKAMKVSPVTAPPPPPAPPKSLVGLKAVRRVPEVIELYRSLTKKDASMENRVNLNGVPAVAFTRNMIEEIENRSTFLSAIKSDVQRQGEFINLLIKEVESASYTDMAEVERFVKWLDGELSSLVDERSVLKHFPQWPEQKADALREAACSYRDLKNLESEVSSFEDNPREALGQALKRMQALQDRRACTN</sequence>
<dbReference type="AlphaFoldDB" id="A0A834TF72"/>
<feature type="region of interest" description="Disordered" evidence="3">
    <location>
        <begin position="100"/>
        <end position="143"/>
    </location>
</feature>
<dbReference type="GO" id="GO:0055028">
    <property type="term" value="C:cortical microtubule"/>
    <property type="evidence" value="ECO:0007669"/>
    <property type="project" value="TreeGrafter"/>
</dbReference>
<evidence type="ECO:0000313" key="5">
    <source>
        <dbReference type="Proteomes" id="UP000634136"/>
    </source>
</evidence>
<dbReference type="PANTHER" id="PTHR31342">
    <property type="entry name" value="PROTEIN CHUP1, CHLOROPLASTIC"/>
    <property type="match status" value="1"/>
</dbReference>
<dbReference type="OrthoDB" id="1922539at2759"/>
<dbReference type="EMBL" id="JAAIUW010000009">
    <property type="protein sequence ID" value="KAF7816134.1"/>
    <property type="molecule type" value="Genomic_DNA"/>
</dbReference>
<feature type="compositionally biased region" description="Basic and acidic residues" evidence="3">
    <location>
        <begin position="116"/>
        <end position="125"/>
    </location>
</feature>
<feature type="coiled-coil region" evidence="2">
    <location>
        <begin position="7"/>
        <end position="48"/>
    </location>
</feature>
<gene>
    <name evidence="4" type="ORF">G2W53_030103</name>
</gene>
<accession>A0A834TF72</accession>
<evidence type="ECO:0000256" key="3">
    <source>
        <dbReference type="SAM" id="MobiDB-lite"/>
    </source>
</evidence>
<feature type="compositionally biased region" description="Pro residues" evidence="3">
    <location>
        <begin position="131"/>
        <end position="140"/>
    </location>
</feature>
<evidence type="ECO:0000256" key="2">
    <source>
        <dbReference type="SAM" id="Coils"/>
    </source>
</evidence>
<evidence type="ECO:0000313" key="4">
    <source>
        <dbReference type="EMBL" id="KAF7816134.1"/>
    </source>
</evidence>
<dbReference type="InterPro" id="IPR040265">
    <property type="entry name" value="CHUP1/IPGA1-like"/>
</dbReference>
<proteinExistence type="predicted"/>
<keyword evidence="5" id="KW-1185">Reference proteome</keyword>
<name>A0A834TF72_9FABA</name>
<evidence type="ECO:0000256" key="1">
    <source>
        <dbReference type="ARBA" id="ARBA00023054"/>
    </source>
</evidence>
<dbReference type="Proteomes" id="UP000634136">
    <property type="component" value="Unassembled WGS sequence"/>
</dbReference>
<keyword evidence="1 2" id="KW-0175">Coiled coil</keyword>
<reference evidence="4" key="1">
    <citation type="submission" date="2020-09" db="EMBL/GenBank/DDBJ databases">
        <title>Genome-Enabled Discovery of Anthraquinone Biosynthesis in Senna tora.</title>
        <authorList>
            <person name="Kang S.-H."/>
            <person name="Pandey R.P."/>
            <person name="Lee C.-M."/>
            <person name="Sim J.-S."/>
            <person name="Jeong J.-T."/>
            <person name="Choi B.-S."/>
            <person name="Jung M."/>
            <person name="Ginzburg D."/>
            <person name="Zhao K."/>
            <person name="Won S.Y."/>
            <person name="Oh T.-J."/>
            <person name="Yu Y."/>
            <person name="Kim N.-H."/>
            <person name="Lee O.R."/>
            <person name="Lee T.-H."/>
            <person name="Bashyal P."/>
            <person name="Kim T.-S."/>
            <person name="Lee W.-H."/>
            <person name="Kawkins C."/>
            <person name="Kim C.-K."/>
            <person name="Kim J.S."/>
            <person name="Ahn B.O."/>
            <person name="Rhee S.Y."/>
            <person name="Sohng J.K."/>
        </authorList>
    </citation>
    <scope>NUCLEOTIDE SEQUENCE</scope>
    <source>
        <tissue evidence="4">Leaf</tissue>
    </source>
</reference>
<dbReference type="PANTHER" id="PTHR31342:SF48">
    <property type="entry name" value="CHUP1-LIKE PROTEIN"/>
    <property type="match status" value="1"/>
</dbReference>
<organism evidence="4 5">
    <name type="scientific">Senna tora</name>
    <dbReference type="NCBI Taxonomy" id="362788"/>
    <lineage>
        <taxon>Eukaryota</taxon>
        <taxon>Viridiplantae</taxon>
        <taxon>Streptophyta</taxon>
        <taxon>Embryophyta</taxon>
        <taxon>Tracheophyta</taxon>
        <taxon>Spermatophyta</taxon>
        <taxon>Magnoliopsida</taxon>
        <taxon>eudicotyledons</taxon>
        <taxon>Gunneridae</taxon>
        <taxon>Pentapetalae</taxon>
        <taxon>rosids</taxon>
        <taxon>fabids</taxon>
        <taxon>Fabales</taxon>
        <taxon>Fabaceae</taxon>
        <taxon>Caesalpinioideae</taxon>
        <taxon>Cassia clade</taxon>
        <taxon>Senna</taxon>
    </lineage>
</organism>
<protein>
    <submittedName>
        <fullName evidence="4">Protein CHUP1, chloroplastic</fullName>
    </submittedName>
</protein>
<dbReference type="GO" id="GO:0072699">
    <property type="term" value="P:protein localization to cortical microtubule cytoskeleton"/>
    <property type="evidence" value="ECO:0007669"/>
    <property type="project" value="TreeGrafter"/>
</dbReference>